<feature type="compositionally biased region" description="Basic and acidic residues" evidence="1">
    <location>
        <begin position="110"/>
        <end position="124"/>
    </location>
</feature>
<feature type="compositionally biased region" description="Basic and acidic residues" evidence="1">
    <location>
        <begin position="151"/>
        <end position="160"/>
    </location>
</feature>
<dbReference type="Proteomes" id="UP000335636">
    <property type="component" value="Unassembled WGS sequence"/>
</dbReference>
<gene>
    <name evidence="2" type="ORF">GHT09_019935</name>
    <name evidence="3" type="ORF">MONAX_5E027265</name>
</gene>
<evidence type="ECO:0000256" key="1">
    <source>
        <dbReference type="SAM" id="MobiDB-lite"/>
    </source>
</evidence>
<reference evidence="2" key="2">
    <citation type="submission" date="2020-08" db="EMBL/GenBank/DDBJ databases">
        <authorList>
            <person name="Shumante A."/>
            <person name="Zimin A.V."/>
            <person name="Puiu D."/>
            <person name="Salzberg S.L."/>
        </authorList>
    </citation>
    <scope>NUCLEOTIDE SEQUENCE</scope>
    <source>
        <strain evidence="2">WC2-LM</strain>
        <tissue evidence="2">Liver</tissue>
    </source>
</reference>
<keyword evidence="4" id="KW-1185">Reference proteome</keyword>
<proteinExistence type="predicted"/>
<reference evidence="3 4" key="1">
    <citation type="submission" date="2019-04" db="EMBL/GenBank/DDBJ databases">
        <authorList>
            <person name="Alioto T."/>
            <person name="Alioto T."/>
        </authorList>
    </citation>
    <scope>NUCLEOTIDE SEQUENCE [LARGE SCALE GENOMIC DNA]</scope>
</reference>
<evidence type="ECO:0000313" key="4">
    <source>
        <dbReference type="Proteomes" id="UP000335636"/>
    </source>
</evidence>
<dbReference type="Proteomes" id="UP000662637">
    <property type="component" value="Unassembled WGS sequence"/>
</dbReference>
<feature type="region of interest" description="Disordered" evidence="1">
    <location>
        <begin position="110"/>
        <end position="169"/>
    </location>
</feature>
<dbReference type="EMBL" id="CABDUW010000422">
    <property type="protein sequence ID" value="VTJ68292.1"/>
    <property type="molecule type" value="Genomic_DNA"/>
</dbReference>
<evidence type="ECO:0000313" key="3">
    <source>
        <dbReference type="EMBL" id="VTJ68292.1"/>
    </source>
</evidence>
<dbReference type="AlphaFoldDB" id="A0A5E4BI29"/>
<feature type="region of interest" description="Disordered" evidence="1">
    <location>
        <begin position="1"/>
        <end position="21"/>
    </location>
</feature>
<protein>
    <submittedName>
        <fullName evidence="3">Uncharacterized protein</fullName>
    </submittedName>
</protein>
<sequence>MEGKSRGNPGRFPGNPFAKGRVTLSAHSGYYDDTTTASSCHDSCLSNPVGFLSLPPYLLQKSPSLHGEGQQRRRRPSRHSCAREDKNRGIGGRNCRRKERRFRRGRVEEWKKEERNRVEWKDGGKTLSVTPGRFGLDVPGEAGVASSRGRRGVDPQEAAKRHQQIPQQP</sequence>
<evidence type="ECO:0000313" key="2">
    <source>
        <dbReference type="EMBL" id="KAF7459942.1"/>
    </source>
</evidence>
<dbReference type="EMBL" id="WJEC01008809">
    <property type="protein sequence ID" value="KAF7459942.1"/>
    <property type="molecule type" value="Genomic_DNA"/>
</dbReference>
<name>A0A5E4BI29_MARMO</name>
<feature type="region of interest" description="Disordered" evidence="1">
    <location>
        <begin position="58"/>
        <end position="96"/>
    </location>
</feature>
<organism evidence="3 4">
    <name type="scientific">Marmota monax</name>
    <name type="common">Woodchuck</name>
    <dbReference type="NCBI Taxonomy" id="9995"/>
    <lineage>
        <taxon>Eukaryota</taxon>
        <taxon>Metazoa</taxon>
        <taxon>Chordata</taxon>
        <taxon>Craniata</taxon>
        <taxon>Vertebrata</taxon>
        <taxon>Euteleostomi</taxon>
        <taxon>Mammalia</taxon>
        <taxon>Eutheria</taxon>
        <taxon>Euarchontoglires</taxon>
        <taxon>Glires</taxon>
        <taxon>Rodentia</taxon>
        <taxon>Sciuromorpha</taxon>
        <taxon>Sciuridae</taxon>
        <taxon>Xerinae</taxon>
        <taxon>Marmotini</taxon>
        <taxon>Marmota</taxon>
    </lineage>
</organism>
<accession>A0A5E4BI29</accession>